<dbReference type="InterPro" id="IPR029063">
    <property type="entry name" value="SAM-dependent_MTases_sf"/>
</dbReference>
<dbReference type="Gene3D" id="3.40.50.150">
    <property type="entry name" value="Vaccinia Virus protein VP39"/>
    <property type="match status" value="1"/>
</dbReference>
<dbReference type="InterPro" id="IPR036388">
    <property type="entry name" value="WH-like_DNA-bd_sf"/>
</dbReference>
<sequence>MEALVEQVRSLANNGDEKIRKSILDTLQSLRNSIETPDDTIQRFTFYNLQLAALRVGVNLKLFNYLAESEKPLTVAELSGKTSATPVFLGRILRYLASFGAIKETEQDAFTHTNITQTFAVSGFQAAVCHYFDTMGPAIQNLPEFLKETNYADPENSANTALQKAFNTDQPAFFWLQTQPDKMGFFQEYLTVNRAGMPTFLDAYPIHEKATGLSPERTLFVDVGGGFGHQAIAFREKYPDLEGRVIVQDLAPTLQHALKHPKVETIEQDFFQPQIIRGAKFYYLRNIFHDWPDDKSRAILKNTIDALAEDSVILIDDMVLPNVGVHWQAAQLDVLMMTTLAARERTQDQWYKLLESAGLKINSITTYTSSLKDSIIEAVPA</sequence>
<dbReference type="Gene3D" id="1.10.10.10">
    <property type="entry name" value="Winged helix-like DNA-binding domain superfamily/Winged helix DNA-binding domain"/>
    <property type="match status" value="1"/>
</dbReference>
<dbReference type="InterPro" id="IPR012967">
    <property type="entry name" value="COMT_dimerisation"/>
</dbReference>
<dbReference type="AlphaFoldDB" id="A0AAD6N0A9"/>
<gene>
    <name evidence="7" type="ORF">N7493_001935</name>
</gene>
<reference evidence="7" key="2">
    <citation type="submission" date="2023-01" db="EMBL/GenBank/DDBJ databases">
        <authorList>
            <person name="Petersen C."/>
        </authorList>
    </citation>
    <scope>NUCLEOTIDE SEQUENCE</scope>
    <source>
        <strain evidence="7">IBT 17514</strain>
    </source>
</reference>
<dbReference type="GO" id="GO:0008171">
    <property type="term" value="F:O-methyltransferase activity"/>
    <property type="evidence" value="ECO:0007669"/>
    <property type="project" value="InterPro"/>
</dbReference>
<dbReference type="Pfam" id="PF08100">
    <property type="entry name" value="Dimerisation"/>
    <property type="match status" value="1"/>
</dbReference>
<evidence type="ECO:0000313" key="7">
    <source>
        <dbReference type="EMBL" id="KAJ5738780.1"/>
    </source>
</evidence>
<dbReference type="PIRSF" id="PIRSF005739">
    <property type="entry name" value="O-mtase"/>
    <property type="match status" value="1"/>
</dbReference>
<dbReference type="SUPFAM" id="SSF53335">
    <property type="entry name" value="S-adenosyl-L-methionine-dependent methyltransferases"/>
    <property type="match status" value="1"/>
</dbReference>
<dbReference type="InterPro" id="IPR016461">
    <property type="entry name" value="COMT-like"/>
</dbReference>
<feature type="domain" description="O-methyltransferase dimerisation" evidence="6">
    <location>
        <begin position="52"/>
        <end position="121"/>
    </location>
</feature>
<dbReference type="InterPro" id="IPR001077">
    <property type="entry name" value="COMT_C"/>
</dbReference>
<keyword evidence="8" id="KW-1185">Reference proteome</keyword>
<reference evidence="7" key="1">
    <citation type="journal article" date="2023" name="IMA Fungus">
        <title>Comparative genomic study of the Penicillium genus elucidates a diverse pangenome and 15 lateral gene transfer events.</title>
        <authorList>
            <person name="Petersen C."/>
            <person name="Sorensen T."/>
            <person name="Nielsen M.R."/>
            <person name="Sondergaard T.E."/>
            <person name="Sorensen J.L."/>
            <person name="Fitzpatrick D.A."/>
            <person name="Frisvad J.C."/>
            <person name="Nielsen K.L."/>
        </authorList>
    </citation>
    <scope>NUCLEOTIDE SEQUENCE</scope>
    <source>
        <strain evidence="7">IBT 17514</strain>
    </source>
</reference>
<comment type="caution">
    <text evidence="7">The sequence shown here is derived from an EMBL/GenBank/DDBJ whole genome shotgun (WGS) entry which is preliminary data.</text>
</comment>
<evidence type="ECO:0000256" key="3">
    <source>
        <dbReference type="ARBA" id="ARBA00022691"/>
    </source>
</evidence>
<evidence type="ECO:0000313" key="8">
    <source>
        <dbReference type="Proteomes" id="UP001215712"/>
    </source>
</evidence>
<keyword evidence="2" id="KW-0808">Transferase</keyword>
<dbReference type="CDD" id="cd02440">
    <property type="entry name" value="AdoMet_MTases"/>
    <property type="match status" value="1"/>
</dbReference>
<evidence type="ECO:0000256" key="4">
    <source>
        <dbReference type="PIRSR" id="PIRSR005739-1"/>
    </source>
</evidence>
<proteinExistence type="predicted"/>
<dbReference type="Pfam" id="PF00891">
    <property type="entry name" value="Methyltransf_2"/>
    <property type="match status" value="1"/>
</dbReference>
<dbReference type="EMBL" id="JAQJAN010000002">
    <property type="protein sequence ID" value="KAJ5738780.1"/>
    <property type="molecule type" value="Genomic_DNA"/>
</dbReference>
<name>A0AAD6N0A9_9EURO</name>
<evidence type="ECO:0000259" key="6">
    <source>
        <dbReference type="Pfam" id="PF08100"/>
    </source>
</evidence>
<dbReference type="InterPro" id="IPR036390">
    <property type="entry name" value="WH_DNA-bd_sf"/>
</dbReference>
<keyword evidence="1" id="KW-0489">Methyltransferase</keyword>
<dbReference type="Proteomes" id="UP001215712">
    <property type="component" value="Unassembled WGS sequence"/>
</dbReference>
<dbReference type="PANTHER" id="PTHR43712">
    <property type="entry name" value="PUTATIVE (AFU_ORTHOLOGUE AFUA_4G14580)-RELATED"/>
    <property type="match status" value="1"/>
</dbReference>
<accession>A0AAD6N0A9</accession>
<keyword evidence="3" id="KW-0949">S-adenosyl-L-methionine</keyword>
<dbReference type="GO" id="GO:0044550">
    <property type="term" value="P:secondary metabolite biosynthetic process"/>
    <property type="evidence" value="ECO:0007669"/>
    <property type="project" value="UniProtKB-ARBA"/>
</dbReference>
<evidence type="ECO:0000256" key="2">
    <source>
        <dbReference type="ARBA" id="ARBA00022679"/>
    </source>
</evidence>
<dbReference type="GO" id="GO:0032259">
    <property type="term" value="P:methylation"/>
    <property type="evidence" value="ECO:0007669"/>
    <property type="project" value="UniProtKB-KW"/>
</dbReference>
<dbReference type="PROSITE" id="PS51683">
    <property type="entry name" value="SAM_OMT_II"/>
    <property type="match status" value="1"/>
</dbReference>
<protein>
    <recommendedName>
        <fullName evidence="9">O-methyltransferase domain-containing protein</fullName>
    </recommendedName>
</protein>
<feature type="active site" description="Proton acceptor" evidence="4">
    <location>
        <position position="289"/>
    </location>
</feature>
<feature type="domain" description="O-methyltransferase C-terminal" evidence="5">
    <location>
        <begin position="218"/>
        <end position="359"/>
    </location>
</feature>
<evidence type="ECO:0000256" key="1">
    <source>
        <dbReference type="ARBA" id="ARBA00022603"/>
    </source>
</evidence>
<organism evidence="7 8">
    <name type="scientific">Penicillium malachiteum</name>
    <dbReference type="NCBI Taxonomy" id="1324776"/>
    <lineage>
        <taxon>Eukaryota</taxon>
        <taxon>Fungi</taxon>
        <taxon>Dikarya</taxon>
        <taxon>Ascomycota</taxon>
        <taxon>Pezizomycotina</taxon>
        <taxon>Eurotiomycetes</taxon>
        <taxon>Eurotiomycetidae</taxon>
        <taxon>Eurotiales</taxon>
        <taxon>Aspergillaceae</taxon>
        <taxon>Penicillium</taxon>
    </lineage>
</organism>
<dbReference type="GO" id="GO:0046983">
    <property type="term" value="F:protein dimerization activity"/>
    <property type="evidence" value="ECO:0007669"/>
    <property type="project" value="InterPro"/>
</dbReference>
<evidence type="ECO:0000259" key="5">
    <source>
        <dbReference type="Pfam" id="PF00891"/>
    </source>
</evidence>
<dbReference type="SUPFAM" id="SSF46785">
    <property type="entry name" value="Winged helix' DNA-binding domain"/>
    <property type="match status" value="1"/>
</dbReference>
<dbReference type="PANTHER" id="PTHR43712:SF1">
    <property type="entry name" value="HYPOTHETICAL O-METHYLTRANSFERASE (EUROFUNG)-RELATED"/>
    <property type="match status" value="1"/>
</dbReference>
<evidence type="ECO:0008006" key="9">
    <source>
        <dbReference type="Google" id="ProtNLM"/>
    </source>
</evidence>